<accession>A0A382V2G1</accession>
<gene>
    <name evidence="2" type="ORF">METZ01_LOCUS393537</name>
</gene>
<reference evidence="2" key="1">
    <citation type="submission" date="2018-05" db="EMBL/GenBank/DDBJ databases">
        <authorList>
            <person name="Lanie J.A."/>
            <person name="Ng W.-L."/>
            <person name="Kazmierczak K.M."/>
            <person name="Andrzejewski T.M."/>
            <person name="Davidsen T.M."/>
            <person name="Wayne K.J."/>
            <person name="Tettelin H."/>
            <person name="Glass J.I."/>
            <person name="Rusch D."/>
            <person name="Podicherti R."/>
            <person name="Tsui H.-C.T."/>
            <person name="Winkler M.E."/>
        </authorList>
    </citation>
    <scope>NUCLEOTIDE SEQUENCE</scope>
</reference>
<dbReference type="AlphaFoldDB" id="A0A382V2G1"/>
<proteinExistence type="predicted"/>
<protein>
    <submittedName>
        <fullName evidence="2">Uncharacterized protein</fullName>
    </submittedName>
</protein>
<sequence>MKAILIFGGILILIPIVFLILIAGGWLVF</sequence>
<evidence type="ECO:0000313" key="2">
    <source>
        <dbReference type="EMBL" id="SVD40683.1"/>
    </source>
</evidence>
<name>A0A382V2G1_9ZZZZ</name>
<keyword evidence="1" id="KW-1133">Transmembrane helix</keyword>
<feature type="transmembrane region" description="Helical" evidence="1">
    <location>
        <begin position="6"/>
        <end position="28"/>
    </location>
</feature>
<keyword evidence="1" id="KW-0472">Membrane</keyword>
<organism evidence="2">
    <name type="scientific">marine metagenome</name>
    <dbReference type="NCBI Taxonomy" id="408172"/>
    <lineage>
        <taxon>unclassified sequences</taxon>
        <taxon>metagenomes</taxon>
        <taxon>ecological metagenomes</taxon>
    </lineage>
</organism>
<keyword evidence="1" id="KW-0812">Transmembrane</keyword>
<dbReference type="EMBL" id="UINC01148662">
    <property type="protein sequence ID" value="SVD40683.1"/>
    <property type="molecule type" value="Genomic_DNA"/>
</dbReference>
<evidence type="ECO:0000256" key="1">
    <source>
        <dbReference type="SAM" id="Phobius"/>
    </source>
</evidence>